<dbReference type="AlphaFoldDB" id="A0A6M4H1T0"/>
<dbReference type="InterPro" id="IPR000182">
    <property type="entry name" value="GNAT_dom"/>
</dbReference>
<reference evidence="2 3" key="1">
    <citation type="submission" date="2020-04" db="EMBL/GenBank/DDBJ databases">
        <title>Usitatibacter rugosus gen. nov., sp. nov. and Usitatibacter palustris sp. nov., novel members of Usitatibacteraceae fam. nov. within the order Nitrosomonadales isolated from soil.</title>
        <authorList>
            <person name="Huber K.J."/>
            <person name="Neumann-Schaal M."/>
            <person name="Geppert A."/>
            <person name="Luckner M."/>
            <person name="Wanner G."/>
            <person name="Overmann J."/>
        </authorList>
    </citation>
    <scope>NUCLEOTIDE SEQUENCE [LARGE SCALE GENOMIC DNA]</scope>
    <source>
        <strain evidence="2 3">0125_3</strain>
    </source>
</reference>
<keyword evidence="3" id="KW-1185">Reference proteome</keyword>
<organism evidence="2 3">
    <name type="scientific">Usitatibacter rugosus</name>
    <dbReference type="NCBI Taxonomy" id="2732067"/>
    <lineage>
        <taxon>Bacteria</taxon>
        <taxon>Pseudomonadati</taxon>
        <taxon>Pseudomonadota</taxon>
        <taxon>Betaproteobacteria</taxon>
        <taxon>Nitrosomonadales</taxon>
        <taxon>Usitatibacteraceae</taxon>
        <taxon>Usitatibacter</taxon>
    </lineage>
</organism>
<evidence type="ECO:0000313" key="3">
    <source>
        <dbReference type="Proteomes" id="UP000501534"/>
    </source>
</evidence>
<dbReference type="InterPro" id="IPR016181">
    <property type="entry name" value="Acyl_CoA_acyltransferase"/>
</dbReference>
<dbReference type="Gene3D" id="3.40.630.30">
    <property type="match status" value="1"/>
</dbReference>
<evidence type="ECO:0000313" key="2">
    <source>
        <dbReference type="EMBL" id="QJR12653.1"/>
    </source>
</evidence>
<sequence length="182" mass="20037">MSSVDAKLVVRAASVADAAAIAHVHRESWRTTYAGMLPVEVIERETGRKSEATWRRWLENADRPTATIVAEVPGAGIVGFSFCGVARAGLEGLEAEIYALYVLQDHQRRGIGRELVRESARHFVRLGLFGFYLWVLKANRARLFYEALGGQAIAEKTEQLGGHPFGEVAYAWHDLTGLIGAD</sequence>
<feature type="domain" description="N-acetyltransferase" evidence="1">
    <location>
        <begin position="8"/>
        <end position="176"/>
    </location>
</feature>
<dbReference type="GO" id="GO:0016747">
    <property type="term" value="F:acyltransferase activity, transferring groups other than amino-acyl groups"/>
    <property type="evidence" value="ECO:0007669"/>
    <property type="project" value="InterPro"/>
</dbReference>
<dbReference type="RefSeq" id="WP_171095039.1">
    <property type="nucleotide sequence ID" value="NZ_CP053069.1"/>
</dbReference>
<dbReference type="Pfam" id="PF00583">
    <property type="entry name" value="Acetyltransf_1"/>
    <property type="match status" value="1"/>
</dbReference>
<evidence type="ECO:0000259" key="1">
    <source>
        <dbReference type="PROSITE" id="PS51186"/>
    </source>
</evidence>
<accession>A0A6M4H1T0</accession>
<dbReference type="PROSITE" id="PS51186">
    <property type="entry name" value="GNAT"/>
    <property type="match status" value="1"/>
</dbReference>
<dbReference type="Proteomes" id="UP000501534">
    <property type="component" value="Chromosome"/>
</dbReference>
<proteinExistence type="predicted"/>
<dbReference type="KEGG" id="uru:DSM104443_03745"/>
<dbReference type="SUPFAM" id="SSF55729">
    <property type="entry name" value="Acyl-CoA N-acyltransferases (Nat)"/>
    <property type="match status" value="1"/>
</dbReference>
<name>A0A6M4H1T0_9PROT</name>
<gene>
    <name evidence="2" type="ORF">DSM104443_03745</name>
</gene>
<protein>
    <recommendedName>
        <fullName evidence="1">N-acetyltransferase domain-containing protein</fullName>
    </recommendedName>
</protein>
<dbReference type="EMBL" id="CP053069">
    <property type="protein sequence ID" value="QJR12653.1"/>
    <property type="molecule type" value="Genomic_DNA"/>
</dbReference>
<dbReference type="CDD" id="cd04301">
    <property type="entry name" value="NAT_SF"/>
    <property type="match status" value="1"/>
</dbReference>